<evidence type="ECO:0000313" key="1">
    <source>
        <dbReference type="EMBL" id="SVC33575.1"/>
    </source>
</evidence>
<reference evidence="1" key="1">
    <citation type="submission" date="2018-05" db="EMBL/GenBank/DDBJ databases">
        <authorList>
            <person name="Lanie J.A."/>
            <person name="Ng W.-L."/>
            <person name="Kazmierczak K.M."/>
            <person name="Andrzejewski T.M."/>
            <person name="Davidsen T.M."/>
            <person name="Wayne K.J."/>
            <person name="Tettelin H."/>
            <person name="Glass J.I."/>
            <person name="Rusch D."/>
            <person name="Podicherti R."/>
            <person name="Tsui H.-C.T."/>
            <person name="Winkler M.E."/>
        </authorList>
    </citation>
    <scope>NUCLEOTIDE SEQUENCE</scope>
</reference>
<feature type="non-terminal residue" evidence="1">
    <location>
        <position position="173"/>
    </location>
</feature>
<proteinExistence type="predicted"/>
<accession>A0A382LCI1</accession>
<dbReference type="AlphaFoldDB" id="A0A382LCI1"/>
<dbReference type="Gene3D" id="2.60.120.620">
    <property type="entry name" value="q2cbj1_9rhob like domain"/>
    <property type="match status" value="1"/>
</dbReference>
<name>A0A382LCI1_9ZZZZ</name>
<organism evidence="1">
    <name type="scientific">marine metagenome</name>
    <dbReference type="NCBI Taxonomy" id="408172"/>
    <lineage>
        <taxon>unclassified sequences</taxon>
        <taxon>metagenomes</taxon>
        <taxon>ecological metagenomes</taxon>
    </lineage>
</organism>
<dbReference type="SUPFAM" id="SSF51197">
    <property type="entry name" value="Clavaminate synthase-like"/>
    <property type="match status" value="1"/>
</dbReference>
<dbReference type="EMBL" id="UINC01085743">
    <property type="protein sequence ID" value="SVC33575.1"/>
    <property type="molecule type" value="Genomic_DNA"/>
</dbReference>
<sequence>MINEYLAEGYLILRGIVPPSLLNDLRIEAEKARDLAHKIIGPQTQRIQPLSNYADDLNLKPFYDYIELSVLQDAIEKLLGKNYTHGHIDIMGLLVEPSEYPWHIGWHRDGVVEVPTEAYDEITKAKLSEVWYDLRHYNQVNCAIYAESCTWFVPRSHLRQWDLTGERQTTGDP</sequence>
<protein>
    <submittedName>
        <fullName evidence="1">Uncharacterized protein</fullName>
    </submittedName>
</protein>
<gene>
    <name evidence="1" type="ORF">METZ01_LOCUS286429</name>
</gene>